<evidence type="ECO:0000259" key="1">
    <source>
        <dbReference type="Pfam" id="PF08241"/>
    </source>
</evidence>
<dbReference type="InterPro" id="IPR013216">
    <property type="entry name" value="Methyltransf_11"/>
</dbReference>
<dbReference type="InterPro" id="IPR029063">
    <property type="entry name" value="SAM-dependent_MTases_sf"/>
</dbReference>
<keyword evidence="2" id="KW-0489">Methyltransferase</keyword>
<dbReference type="GO" id="GO:0008168">
    <property type="term" value="F:methyltransferase activity"/>
    <property type="evidence" value="ECO:0007669"/>
    <property type="project" value="UniProtKB-KW"/>
</dbReference>
<organism evidence="2 3">
    <name type="scientific">Yaniella flava</name>
    <dbReference type="NCBI Taxonomy" id="287930"/>
    <lineage>
        <taxon>Bacteria</taxon>
        <taxon>Bacillati</taxon>
        <taxon>Actinomycetota</taxon>
        <taxon>Actinomycetes</taxon>
        <taxon>Micrococcales</taxon>
        <taxon>Micrococcaceae</taxon>
        <taxon>Yaniella</taxon>
    </lineage>
</organism>
<name>A0ABP5FMN7_9MICC</name>
<sequence length="202" mass="22220">MAGADNTAKRWNHNTYYDRLVLSAMPKGAGTALDIGTGDGLLAHALRESIPDVTGIDIDSNVLARAREQCSDITWLIGDVMQLALPESHFDLVASIATVHHLPDLTATLNRLAALTVPGGVLVVIGCARSSTLSDYTIDLLGAVQHRALPRKYGYWQHSAPVEMQFPHAYAEARRIARATLPGSEWRRLPLFRYALVWRRPT</sequence>
<reference evidence="3" key="1">
    <citation type="journal article" date="2019" name="Int. J. Syst. Evol. Microbiol.">
        <title>The Global Catalogue of Microorganisms (GCM) 10K type strain sequencing project: providing services to taxonomists for standard genome sequencing and annotation.</title>
        <authorList>
            <consortium name="The Broad Institute Genomics Platform"/>
            <consortium name="The Broad Institute Genome Sequencing Center for Infectious Disease"/>
            <person name="Wu L."/>
            <person name="Ma J."/>
        </authorList>
    </citation>
    <scope>NUCLEOTIDE SEQUENCE [LARGE SCALE GENOMIC DNA]</scope>
    <source>
        <strain evidence="3">JCM 13595</strain>
    </source>
</reference>
<dbReference type="EMBL" id="BAAAMN010000013">
    <property type="protein sequence ID" value="GAA2029985.1"/>
    <property type="molecule type" value="Genomic_DNA"/>
</dbReference>
<keyword evidence="2" id="KW-0808">Transferase</keyword>
<dbReference type="CDD" id="cd02440">
    <property type="entry name" value="AdoMet_MTases"/>
    <property type="match status" value="1"/>
</dbReference>
<dbReference type="RefSeq" id="WP_343956239.1">
    <property type="nucleotide sequence ID" value="NZ_BAAAMN010000013.1"/>
</dbReference>
<evidence type="ECO:0000313" key="2">
    <source>
        <dbReference type="EMBL" id="GAA2029985.1"/>
    </source>
</evidence>
<keyword evidence="3" id="KW-1185">Reference proteome</keyword>
<dbReference type="Proteomes" id="UP001501461">
    <property type="component" value="Unassembled WGS sequence"/>
</dbReference>
<dbReference type="PANTHER" id="PTHR43861">
    <property type="entry name" value="TRANS-ACONITATE 2-METHYLTRANSFERASE-RELATED"/>
    <property type="match status" value="1"/>
</dbReference>
<dbReference type="PANTHER" id="PTHR43861:SF1">
    <property type="entry name" value="TRANS-ACONITATE 2-METHYLTRANSFERASE"/>
    <property type="match status" value="1"/>
</dbReference>
<gene>
    <name evidence="2" type="ORF">GCM10009720_07360</name>
</gene>
<comment type="caution">
    <text evidence="2">The sequence shown here is derived from an EMBL/GenBank/DDBJ whole genome shotgun (WGS) entry which is preliminary data.</text>
</comment>
<protein>
    <submittedName>
        <fullName evidence="2">Class I SAM-dependent methyltransferase</fullName>
    </submittedName>
</protein>
<proteinExistence type="predicted"/>
<dbReference type="Gene3D" id="3.40.50.150">
    <property type="entry name" value="Vaccinia Virus protein VP39"/>
    <property type="match status" value="1"/>
</dbReference>
<evidence type="ECO:0000313" key="3">
    <source>
        <dbReference type="Proteomes" id="UP001501461"/>
    </source>
</evidence>
<dbReference type="GO" id="GO:0032259">
    <property type="term" value="P:methylation"/>
    <property type="evidence" value="ECO:0007669"/>
    <property type="project" value="UniProtKB-KW"/>
</dbReference>
<feature type="domain" description="Methyltransferase type 11" evidence="1">
    <location>
        <begin position="33"/>
        <end position="124"/>
    </location>
</feature>
<dbReference type="SUPFAM" id="SSF53335">
    <property type="entry name" value="S-adenosyl-L-methionine-dependent methyltransferases"/>
    <property type="match status" value="1"/>
</dbReference>
<dbReference type="Pfam" id="PF08241">
    <property type="entry name" value="Methyltransf_11"/>
    <property type="match status" value="1"/>
</dbReference>
<accession>A0ABP5FMN7</accession>